<dbReference type="AlphaFoldDB" id="A0A2Z2NVK9"/>
<keyword evidence="1" id="KW-1133">Transmembrane helix</keyword>
<proteinExistence type="predicted"/>
<name>A0A2Z2NVK9_9GAMM</name>
<dbReference type="KEGG" id="gai:IMCC3135_13675"/>
<evidence type="ECO:0000256" key="1">
    <source>
        <dbReference type="SAM" id="Phobius"/>
    </source>
</evidence>
<sequence length="77" mass="8405">MKTPGFKLHAVFFTDSIPAVSQNEPTQQVSIVRFVVMSLLVVLALALPTSQRMTVVSTPIGEVPLSNYALSRGVRFD</sequence>
<dbReference type="Proteomes" id="UP000250079">
    <property type="component" value="Chromosome"/>
</dbReference>
<protein>
    <submittedName>
        <fullName evidence="2">Uncharacterized protein</fullName>
    </submittedName>
</protein>
<gene>
    <name evidence="2" type="ORF">IMCC3135_13675</name>
</gene>
<organism evidence="2 3">
    <name type="scientific">Granulosicoccus antarcticus IMCC3135</name>
    <dbReference type="NCBI Taxonomy" id="1192854"/>
    <lineage>
        <taxon>Bacteria</taxon>
        <taxon>Pseudomonadati</taxon>
        <taxon>Pseudomonadota</taxon>
        <taxon>Gammaproteobacteria</taxon>
        <taxon>Chromatiales</taxon>
        <taxon>Granulosicoccaceae</taxon>
        <taxon>Granulosicoccus</taxon>
    </lineage>
</organism>
<keyword evidence="1" id="KW-0472">Membrane</keyword>
<evidence type="ECO:0000313" key="3">
    <source>
        <dbReference type="Proteomes" id="UP000250079"/>
    </source>
</evidence>
<accession>A0A2Z2NVK9</accession>
<evidence type="ECO:0000313" key="2">
    <source>
        <dbReference type="EMBL" id="ASJ72820.1"/>
    </source>
</evidence>
<keyword evidence="1" id="KW-0812">Transmembrane</keyword>
<feature type="transmembrane region" description="Helical" evidence="1">
    <location>
        <begin position="30"/>
        <end position="47"/>
    </location>
</feature>
<dbReference type="EMBL" id="CP018632">
    <property type="protein sequence ID" value="ASJ72820.1"/>
    <property type="molecule type" value="Genomic_DNA"/>
</dbReference>
<keyword evidence="3" id="KW-1185">Reference proteome</keyword>
<reference evidence="2 3" key="1">
    <citation type="submission" date="2016-12" db="EMBL/GenBank/DDBJ databases">
        <authorList>
            <person name="Song W.-J."/>
            <person name="Kurnit D.M."/>
        </authorList>
    </citation>
    <scope>NUCLEOTIDE SEQUENCE [LARGE SCALE GENOMIC DNA]</scope>
    <source>
        <strain evidence="2 3">IMCC3135</strain>
    </source>
</reference>